<accession>T1KAP0</accession>
<protein>
    <submittedName>
        <fullName evidence="2">Uncharacterized protein</fullName>
    </submittedName>
</protein>
<proteinExistence type="predicted"/>
<dbReference type="Proteomes" id="UP000015104">
    <property type="component" value="Unassembled WGS sequence"/>
</dbReference>
<organism evidence="2 3">
    <name type="scientific">Tetranychus urticae</name>
    <name type="common">Two-spotted spider mite</name>
    <dbReference type="NCBI Taxonomy" id="32264"/>
    <lineage>
        <taxon>Eukaryota</taxon>
        <taxon>Metazoa</taxon>
        <taxon>Ecdysozoa</taxon>
        <taxon>Arthropoda</taxon>
        <taxon>Chelicerata</taxon>
        <taxon>Arachnida</taxon>
        <taxon>Acari</taxon>
        <taxon>Acariformes</taxon>
        <taxon>Trombidiformes</taxon>
        <taxon>Prostigmata</taxon>
        <taxon>Eleutherengona</taxon>
        <taxon>Raphignathae</taxon>
        <taxon>Tetranychoidea</taxon>
        <taxon>Tetranychidae</taxon>
        <taxon>Tetranychus</taxon>
    </lineage>
</organism>
<feature type="compositionally biased region" description="Polar residues" evidence="1">
    <location>
        <begin position="1"/>
        <end position="12"/>
    </location>
</feature>
<reference evidence="3" key="1">
    <citation type="submission" date="2011-08" db="EMBL/GenBank/DDBJ databases">
        <authorList>
            <person name="Rombauts S."/>
        </authorList>
    </citation>
    <scope>NUCLEOTIDE SEQUENCE</scope>
    <source>
        <strain evidence="3">London</strain>
    </source>
</reference>
<feature type="region of interest" description="Disordered" evidence="1">
    <location>
        <begin position="1"/>
        <end position="29"/>
    </location>
</feature>
<sequence>MSQKEIPQSFNCKKTHLPSHHDQPSKPHSLSLIIPNNLFDSLSPKDDQEKVFLANWKIKVPSFSHLHPNHLHNLTKSYYSLSNNNTRLIKPFDNLKTRR</sequence>
<evidence type="ECO:0000256" key="1">
    <source>
        <dbReference type="SAM" id="MobiDB-lite"/>
    </source>
</evidence>
<dbReference type="EMBL" id="CAEY01001941">
    <property type="status" value="NOT_ANNOTATED_CDS"/>
    <property type="molecule type" value="Genomic_DNA"/>
</dbReference>
<dbReference type="AlphaFoldDB" id="T1KAP0"/>
<dbReference type="HOGENOM" id="CLU_2323347_0_0_1"/>
<evidence type="ECO:0000313" key="3">
    <source>
        <dbReference type="Proteomes" id="UP000015104"/>
    </source>
</evidence>
<dbReference type="EnsemblMetazoa" id="tetur08g01140.1">
    <property type="protein sequence ID" value="tetur08g01140.1"/>
    <property type="gene ID" value="tetur08g01140"/>
</dbReference>
<reference evidence="2" key="2">
    <citation type="submission" date="2015-06" db="UniProtKB">
        <authorList>
            <consortium name="EnsemblMetazoa"/>
        </authorList>
    </citation>
    <scope>IDENTIFICATION</scope>
</reference>
<keyword evidence="3" id="KW-1185">Reference proteome</keyword>
<name>T1KAP0_TETUR</name>
<evidence type="ECO:0000313" key="2">
    <source>
        <dbReference type="EnsemblMetazoa" id="tetur08g01140.1"/>
    </source>
</evidence>